<accession>A0A6J6EAE0</accession>
<proteinExistence type="predicted"/>
<organism evidence="1">
    <name type="scientific">freshwater metagenome</name>
    <dbReference type="NCBI Taxonomy" id="449393"/>
    <lineage>
        <taxon>unclassified sequences</taxon>
        <taxon>metagenomes</taxon>
        <taxon>ecological metagenomes</taxon>
    </lineage>
</organism>
<evidence type="ECO:0000313" key="1">
    <source>
        <dbReference type="EMBL" id="CAB4572766.1"/>
    </source>
</evidence>
<reference evidence="1" key="1">
    <citation type="submission" date="2020-05" db="EMBL/GenBank/DDBJ databases">
        <authorList>
            <person name="Chiriac C."/>
            <person name="Salcher M."/>
            <person name="Ghai R."/>
            <person name="Kavagutti S V."/>
        </authorList>
    </citation>
    <scope>NUCLEOTIDE SEQUENCE</scope>
</reference>
<dbReference type="AlphaFoldDB" id="A0A6J6EAE0"/>
<protein>
    <submittedName>
        <fullName evidence="1">Unannotated protein</fullName>
    </submittedName>
</protein>
<sequence length="85" mass="9178">MRNFIPITPLVDRPIDRSDSSSAVKRSDIALVETSNSSSPELISDALTTSSPGFSEIAIRPPVRGESYSINGVFLMSPLRVAKTK</sequence>
<gene>
    <name evidence="1" type="ORF">UFOPK1698_00649</name>
</gene>
<dbReference type="EMBL" id="CAEZTP010000043">
    <property type="protein sequence ID" value="CAB4572766.1"/>
    <property type="molecule type" value="Genomic_DNA"/>
</dbReference>
<name>A0A6J6EAE0_9ZZZZ</name>